<dbReference type="RefSeq" id="WP_263529715.1">
    <property type="nucleotide sequence ID" value="NZ_JAOVZB010000002.1"/>
</dbReference>
<gene>
    <name evidence="5" type="ORF">OFY17_05475</name>
</gene>
<keyword evidence="6" id="KW-1185">Reference proteome</keyword>
<dbReference type="EMBL" id="JAOVZB010000002">
    <property type="protein sequence ID" value="MCV2402336.1"/>
    <property type="molecule type" value="Genomic_DNA"/>
</dbReference>
<protein>
    <submittedName>
        <fullName evidence="5">GNAT family N-acetyltransferase</fullName>
        <ecNumber evidence="5">2.3.1.-</ecNumber>
    </submittedName>
</protein>
<name>A0ABT2YR28_9GAMM</name>
<dbReference type="InterPro" id="IPR011008">
    <property type="entry name" value="Dimeric_a/b-barrel"/>
</dbReference>
<dbReference type="PROSITE" id="PS51186">
    <property type="entry name" value="GNAT"/>
    <property type="match status" value="1"/>
</dbReference>
<evidence type="ECO:0000256" key="1">
    <source>
        <dbReference type="ARBA" id="ARBA00022679"/>
    </source>
</evidence>
<dbReference type="InterPro" id="IPR051531">
    <property type="entry name" value="N-acetyltransferase"/>
</dbReference>
<dbReference type="EC" id="2.3.1.-" evidence="5"/>
<keyword evidence="1 5" id="KW-0808">Transferase</keyword>
<evidence type="ECO:0000259" key="4">
    <source>
        <dbReference type="PROSITE" id="PS51186"/>
    </source>
</evidence>
<keyword evidence="2 5" id="KW-0012">Acyltransferase</keyword>
<dbReference type="Gene3D" id="3.30.70.100">
    <property type="match status" value="1"/>
</dbReference>
<sequence>MTIFSSPEKAPYYAVSLSSCLIIEDITYRILLEKMLQLATEQDGFLGLESGGGEVGFVNTYWRTKEAAQAWINHPTLRRVLSIGENVWYQSYSVKLVEVLESSEFKNTSIDPHGGRYPKLITPRGVLTILNESQAHLLHEYVNEEKAFLAPWEPFRDEGYYSLGTCLLRVKEMRRDFLEDKAVTFCFLSPDESKMLGYTNYSGFVRGVFHACNLGYSLREKEQGKGLMKEALEEGIKYLQQKCHMHRIQASYMPRNEKSASVLNNLGFEKEGRARDYLKINGVWEDHILTSLILD</sequence>
<dbReference type="Pfam" id="PF13302">
    <property type="entry name" value="Acetyltransf_3"/>
    <property type="match status" value="1"/>
</dbReference>
<dbReference type="Gene3D" id="3.40.630.30">
    <property type="match status" value="1"/>
</dbReference>
<evidence type="ECO:0000313" key="5">
    <source>
        <dbReference type="EMBL" id="MCV2402336.1"/>
    </source>
</evidence>
<feature type="domain" description="N-acetyltransferase" evidence="4">
    <location>
        <begin position="139"/>
        <end position="290"/>
    </location>
</feature>
<comment type="similarity">
    <text evidence="3">Belongs to the acetyltransferase family. RimJ subfamily.</text>
</comment>
<dbReference type="PANTHER" id="PTHR43792:SF8">
    <property type="entry name" value="[RIBOSOMAL PROTEIN US5]-ALANINE N-ACETYLTRANSFERASE"/>
    <property type="match status" value="1"/>
</dbReference>
<dbReference type="GO" id="GO:0016746">
    <property type="term" value="F:acyltransferase activity"/>
    <property type="evidence" value="ECO:0007669"/>
    <property type="project" value="UniProtKB-KW"/>
</dbReference>
<organism evidence="5 6">
    <name type="scientific">Marinomonas sargassi</name>
    <dbReference type="NCBI Taxonomy" id="2984494"/>
    <lineage>
        <taxon>Bacteria</taxon>
        <taxon>Pseudomonadati</taxon>
        <taxon>Pseudomonadota</taxon>
        <taxon>Gammaproteobacteria</taxon>
        <taxon>Oceanospirillales</taxon>
        <taxon>Oceanospirillaceae</taxon>
        <taxon>Marinomonas</taxon>
    </lineage>
</organism>
<dbReference type="SUPFAM" id="SSF55729">
    <property type="entry name" value="Acyl-CoA N-acyltransferases (Nat)"/>
    <property type="match status" value="1"/>
</dbReference>
<comment type="caution">
    <text evidence="5">The sequence shown here is derived from an EMBL/GenBank/DDBJ whole genome shotgun (WGS) entry which is preliminary data.</text>
</comment>
<dbReference type="InterPro" id="IPR000182">
    <property type="entry name" value="GNAT_dom"/>
</dbReference>
<evidence type="ECO:0000256" key="2">
    <source>
        <dbReference type="ARBA" id="ARBA00023315"/>
    </source>
</evidence>
<accession>A0ABT2YR28</accession>
<dbReference type="InterPro" id="IPR016181">
    <property type="entry name" value="Acyl_CoA_acyltransferase"/>
</dbReference>
<evidence type="ECO:0000313" key="6">
    <source>
        <dbReference type="Proteomes" id="UP001209713"/>
    </source>
</evidence>
<evidence type="ECO:0000256" key="3">
    <source>
        <dbReference type="ARBA" id="ARBA00038502"/>
    </source>
</evidence>
<proteinExistence type="inferred from homology"/>
<reference evidence="5 6" key="1">
    <citation type="submission" date="2022-10" db="EMBL/GenBank/DDBJ databases">
        <title>Marinomonas transparenta sp. nov. and Marinomonas sargassi sp. nov., isolated from marine alga (Sargassum natans (L.) Gaillon).</title>
        <authorList>
            <person name="Wang Y."/>
        </authorList>
    </citation>
    <scope>NUCLEOTIDE SEQUENCE [LARGE SCALE GENOMIC DNA]</scope>
    <source>
        <strain evidence="5 6">C2222</strain>
    </source>
</reference>
<dbReference type="PANTHER" id="PTHR43792">
    <property type="entry name" value="GNAT FAMILY, PUTATIVE (AFU_ORTHOLOGUE AFUA_3G00765)-RELATED-RELATED"/>
    <property type="match status" value="1"/>
</dbReference>
<dbReference type="Proteomes" id="UP001209713">
    <property type="component" value="Unassembled WGS sequence"/>
</dbReference>
<dbReference type="SUPFAM" id="SSF54909">
    <property type="entry name" value="Dimeric alpha+beta barrel"/>
    <property type="match status" value="1"/>
</dbReference>